<evidence type="ECO:0000256" key="6">
    <source>
        <dbReference type="SAM" id="Phobius"/>
    </source>
</evidence>
<name>A0A6A7BEY4_9PLEO</name>
<evidence type="ECO:0008006" key="9">
    <source>
        <dbReference type="Google" id="ProtNLM"/>
    </source>
</evidence>
<feature type="compositionally biased region" description="Low complexity" evidence="5">
    <location>
        <begin position="1"/>
        <end position="15"/>
    </location>
</feature>
<evidence type="ECO:0000256" key="3">
    <source>
        <dbReference type="ARBA" id="ARBA00022989"/>
    </source>
</evidence>
<feature type="compositionally biased region" description="Acidic residues" evidence="5">
    <location>
        <begin position="16"/>
        <end position="26"/>
    </location>
</feature>
<evidence type="ECO:0000256" key="2">
    <source>
        <dbReference type="ARBA" id="ARBA00022692"/>
    </source>
</evidence>
<dbReference type="PANTHER" id="PTHR15549:SF30">
    <property type="entry name" value="MID2 DOMAIN-CONTAINING PROTEIN"/>
    <property type="match status" value="1"/>
</dbReference>
<protein>
    <recommendedName>
        <fullName evidence="9">Mid2 domain-containing protein</fullName>
    </recommendedName>
</protein>
<evidence type="ECO:0000256" key="1">
    <source>
        <dbReference type="ARBA" id="ARBA00004167"/>
    </source>
</evidence>
<dbReference type="AlphaFoldDB" id="A0A6A7BEY4"/>
<keyword evidence="8" id="KW-1185">Reference proteome</keyword>
<dbReference type="PANTHER" id="PTHR15549">
    <property type="entry name" value="PAIRED IMMUNOGLOBULIN-LIKE TYPE 2 RECEPTOR"/>
    <property type="match status" value="1"/>
</dbReference>
<evidence type="ECO:0000256" key="5">
    <source>
        <dbReference type="SAM" id="MobiDB-lite"/>
    </source>
</evidence>
<evidence type="ECO:0000313" key="7">
    <source>
        <dbReference type="EMBL" id="KAF2853822.1"/>
    </source>
</evidence>
<gene>
    <name evidence="7" type="ORF">T440DRAFT_389195</name>
</gene>
<proteinExistence type="predicted"/>
<evidence type="ECO:0000313" key="8">
    <source>
        <dbReference type="Proteomes" id="UP000799423"/>
    </source>
</evidence>
<organism evidence="7 8">
    <name type="scientific">Plenodomus tracheiphilus IPT5</name>
    <dbReference type="NCBI Taxonomy" id="1408161"/>
    <lineage>
        <taxon>Eukaryota</taxon>
        <taxon>Fungi</taxon>
        <taxon>Dikarya</taxon>
        <taxon>Ascomycota</taxon>
        <taxon>Pezizomycotina</taxon>
        <taxon>Dothideomycetes</taxon>
        <taxon>Pleosporomycetidae</taxon>
        <taxon>Pleosporales</taxon>
        <taxon>Pleosporineae</taxon>
        <taxon>Leptosphaeriaceae</taxon>
        <taxon>Plenodomus</taxon>
    </lineage>
</organism>
<feature type="compositionally biased region" description="Polar residues" evidence="5">
    <location>
        <begin position="39"/>
        <end position="61"/>
    </location>
</feature>
<reference evidence="7" key="1">
    <citation type="submission" date="2020-01" db="EMBL/GenBank/DDBJ databases">
        <authorList>
            <consortium name="DOE Joint Genome Institute"/>
            <person name="Haridas S."/>
            <person name="Albert R."/>
            <person name="Binder M."/>
            <person name="Bloem J."/>
            <person name="Labutti K."/>
            <person name="Salamov A."/>
            <person name="Andreopoulos B."/>
            <person name="Baker S.E."/>
            <person name="Barry K."/>
            <person name="Bills G."/>
            <person name="Bluhm B.H."/>
            <person name="Cannon C."/>
            <person name="Castanera R."/>
            <person name="Culley D.E."/>
            <person name="Daum C."/>
            <person name="Ezra D."/>
            <person name="Gonzalez J.B."/>
            <person name="Henrissat B."/>
            <person name="Kuo A."/>
            <person name="Liang C."/>
            <person name="Lipzen A."/>
            <person name="Lutzoni F."/>
            <person name="Magnuson J."/>
            <person name="Mondo S."/>
            <person name="Nolan M."/>
            <person name="Ohm R."/>
            <person name="Pangilinan J."/>
            <person name="Park H.-J."/>
            <person name="Ramirez L."/>
            <person name="Alfaro M."/>
            <person name="Sun H."/>
            <person name="Tritt A."/>
            <person name="Yoshinaga Y."/>
            <person name="Zwiers L.-H."/>
            <person name="Turgeon B.G."/>
            <person name="Goodwin S.B."/>
            <person name="Spatafora J.W."/>
            <person name="Crous P.W."/>
            <person name="Grigoriev I.V."/>
        </authorList>
    </citation>
    <scope>NUCLEOTIDE SEQUENCE</scope>
    <source>
        <strain evidence="7">IPT5</strain>
    </source>
</reference>
<keyword evidence="4 6" id="KW-0472">Membrane</keyword>
<comment type="subcellular location">
    <subcellularLocation>
        <location evidence="1">Membrane</location>
        <topology evidence="1">Single-pass membrane protein</topology>
    </subcellularLocation>
</comment>
<dbReference type="OrthoDB" id="3694586at2759"/>
<dbReference type="InterPro" id="IPR051694">
    <property type="entry name" value="Immunoregulatory_rcpt-like"/>
</dbReference>
<sequence length="230" mass="23422">MASPTLPTVPLPTQTDIDDDDDDDDLSSTTLSLASATTVPEQSQPPSAPVVSTTAVATPETSLPGPPPTVASPTGVVPSSSVSGLADSSPSGGVQDTVIPGNASASDDQGLSSGATAGVVVGVVLVVMLMVVGGWFFIRRRRSRVRKTRTASGETALRDHAADEESANKSEVYAYQAPGAVELGDGKDAGNSDGQRSELASPAVPVEIVGDRQLAVELQGSEVPLRTEKM</sequence>
<feature type="transmembrane region" description="Helical" evidence="6">
    <location>
        <begin position="115"/>
        <end position="138"/>
    </location>
</feature>
<dbReference type="EMBL" id="MU006294">
    <property type="protein sequence ID" value="KAF2853822.1"/>
    <property type="molecule type" value="Genomic_DNA"/>
</dbReference>
<feature type="region of interest" description="Disordered" evidence="5">
    <location>
        <begin position="1"/>
        <end position="111"/>
    </location>
</feature>
<accession>A0A6A7BEY4</accession>
<dbReference type="GO" id="GO:0071944">
    <property type="term" value="C:cell periphery"/>
    <property type="evidence" value="ECO:0007669"/>
    <property type="project" value="UniProtKB-ARBA"/>
</dbReference>
<feature type="compositionally biased region" description="Basic and acidic residues" evidence="5">
    <location>
        <begin position="156"/>
        <end position="168"/>
    </location>
</feature>
<keyword evidence="3 6" id="KW-1133">Transmembrane helix</keyword>
<feature type="region of interest" description="Disordered" evidence="5">
    <location>
        <begin position="183"/>
        <end position="203"/>
    </location>
</feature>
<keyword evidence="2 6" id="KW-0812">Transmembrane</keyword>
<dbReference type="Proteomes" id="UP000799423">
    <property type="component" value="Unassembled WGS sequence"/>
</dbReference>
<feature type="compositionally biased region" description="Low complexity" evidence="5">
    <location>
        <begin position="71"/>
        <end position="86"/>
    </location>
</feature>
<feature type="compositionally biased region" description="Low complexity" evidence="5">
    <location>
        <begin position="27"/>
        <end position="38"/>
    </location>
</feature>
<evidence type="ECO:0000256" key="4">
    <source>
        <dbReference type="ARBA" id="ARBA00023136"/>
    </source>
</evidence>
<dbReference type="GO" id="GO:0016020">
    <property type="term" value="C:membrane"/>
    <property type="evidence" value="ECO:0007669"/>
    <property type="project" value="UniProtKB-SubCell"/>
</dbReference>
<feature type="region of interest" description="Disordered" evidence="5">
    <location>
        <begin position="147"/>
        <end position="170"/>
    </location>
</feature>